<dbReference type="GO" id="GO:0006355">
    <property type="term" value="P:regulation of DNA-templated transcription"/>
    <property type="evidence" value="ECO:0007669"/>
    <property type="project" value="InterPro"/>
</dbReference>
<evidence type="ECO:0000256" key="5">
    <source>
        <dbReference type="PROSITE-ProRule" id="PRU00339"/>
    </source>
</evidence>
<evidence type="ECO:0000313" key="9">
    <source>
        <dbReference type="Proteomes" id="UP000292274"/>
    </source>
</evidence>
<feature type="domain" description="OmpR/PhoB-type" evidence="7">
    <location>
        <begin position="1"/>
        <end position="96"/>
    </location>
</feature>
<dbReference type="GO" id="GO:0000160">
    <property type="term" value="P:phosphorelay signal transduction system"/>
    <property type="evidence" value="ECO:0007669"/>
    <property type="project" value="InterPro"/>
</dbReference>
<keyword evidence="9" id="KW-1185">Reference proteome</keyword>
<dbReference type="EMBL" id="SJJR01000005">
    <property type="protein sequence ID" value="TCB98018.1"/>
    <property type="molecule type" value="Genomic_DNA"/>
</dbReference>
<evidence type="ECO:0000313" key="8">
    <source>
        <dbReference type="EMBL" id="TCB98018.1"/>
    </source>
</evidence>
<reference evidence="8 9" key="1">
    <citation type="submission" date="2019-02" db="EMBL/GenBank/DDBJ databases">
        <title>Jishengella sp. nov., isolated from a root of Zingiber montanum.</title>
        <authorList>
            <person name="Kuncharoen N."/>
            <person name="Kudo T."/>
            <person name="Masahiro Y."/>
            <person name="Ohkuma M."/>
            <person name="Tanasupawat S."/>
        </authorList>
    </citation>
    <scope>NUCLEOTIDE SEQUENCE [LARGE SCALE GENOMIC DNA]</scope>
    <source>
        <strain evidence="8 9">PLAI 1-1</strain>
    </source>
</reference>
<dbReference type="SUPFAM" id="SSF48452">
    <property type="entry name" value="TPR-like"/>
    <property type="match status" value="2"/>
</dbReference>
<dbReference type="InterPro" id="IPR001867">
    <property type="entry name" value="OmpR/PhoB-type_DNA-bd"/>
</dbReference>
<dbReference type="InterPro" id="IPR005158">
    <property type="entry name" value="BTAD"/>
</dbReference>
<dbReference type="PANTHER" id="PTHR35807">
    <property type="entry name" value="TRANSCRIPTIONAL REGULATOR REDD-RELATED"/>
    <property type="match status" value="1"/>
</dbReference>
<dbReference type="InterPro" id="IPR003593">
    <property type="entry name" value="AAA+_ATPase"/>
</dbReference>
<dbReference type="PRINTS" id="PR00364">
    <property type="entry name" value="DISEASERSIST"/>
</dbReference>
<dbReference type="PANTHER" id="PTHR35807:SF1">
    <property type="entry name" value="TRANSCRIPTIONAL REGULATOR REDD"/>
    <property type="match status" value="1"/>
</dbReference>
<comment type="caution">
    <text evidence="8">The sequence shown here is derived from an EMBL/GenBank/DDBJ whole genome shotgun (WGS) entry which is preliminary data.</text>
</comment>
<dbReference type="SMART" id="SM00028">
    <property type="entry name" value="TPR"/>
    <property type="match status" value="3"/>
</dbReference>
<keyword evidence="3 6" id="KW-0238">DNA-binding</keyword>
<evidence type="ECO:0000256" key="4">
    <source>
        <dbReference type="ARBA" id="ARBA00023163"/>
    </source>
</evidence>
<dbReference type="Gene3D" id="3.40.50.300">
    <property type="entry name" value="P-loop containing nucleotide triphosphate hydrolases"/>
    <property type="match status" value="1"/>
</dbReference>
<keyword evidence="5" id="KW-0802">TPR repeat</keyword>
<evidence type="ECO:0000256" key="6">
    <source>
        <dbReference type="PROSITE-ProRule" id="PRU01091"/>
    </source>
</evidence>
<dbReference type="SMART" id="SM00382">
    <property type="entry name" value="AAA"/>
    <property type="match status" value="1"/>
</dbReference>
<name>A0A4R0GR94_9ACTN</name>
<dbReference type="SUPFAM" id="SSF52540">
    <property type="entry name" value="P-loop containing nucleoside triphosphate hydrolases"/>
    <property type="match status" value="1"/>
</dbReference>
<feature type="repeat" description="TPR" evidence="5">
    <location>
        <begin position="784"/>
        <end position="817"/>
    </location>
</feature>
<comment type="similarity">
    <text evidence="1">Belongs to the AfsR/DnrI/RedD regulatory family.</text>
</comment>
<dbReference type="InterPro" id="IPR027417">
    <property type="entry name" value="P-loop_NTPase"/>
</dbReference>
<dbReference type="SMART" id="SM01043">
    <property type="entry name" value="BTAD"/>
    <property type="match status" value="1"/>
</dbReference>
<dbReference type="CDD" id="cd15831">
    <property type="entry name" value="BTAD"/>
    <property type="match status" value="1"/>
</dbReference>
<feature type="DNA-binding region" description="OmpR/PhoB-type" evidence="6">
    <location>
        <begin position="1"/>
        <end position="96"/>
    </location>
</feature>
<dbReference type="SUPFAM" id="SSF46894">
    <property type="entry name" value="C-terminal effector domain of the bipartite response regulators"/>
    <property type="match status" value="1"/>
</dbReference>
<dbReference type="AlphaFoldDB" id="A0A4R0GR94"/>
<evidence type="ECO:0000256" key="1">
    <source>
        <dbReference type="ARBA" id="ARBA00005820"/>
    </source>
</evidence>
<dbReference type="OrthoDB" id="7628974at2"/>
<dbReference type="InterPro" id="IPR051677">
    <property type="entry name" value="AfsR-DnrI-RedD_regulator"/>
</dbReference>
<sequence>MELRLLGPIEVGHGDAAIVPGRRMHRLLLGLLALRPDAVVPTDDLVEALWQGRAPRTARSMIHSRISELRAALTSGGLGEDRIAILTSGDGYRMVLDPEAVDAHRFRQLLARARGDQEGLDWPQRRDMLRAAVGLWRGPAFGGWLPNRPAPPEVQALEDARLTALEQCYEAELNAGADASSVVDAVTPLAAQHPSRERFTALLMRALVAAGRAGEALRAYERHRRWLAAELGTDPDPALRRLHLELLRSLPPTAGTPTTTAAPPGPAQLPAVPAGFVGRQRELAHLDELVDGGTRTVALVGPPGVGKTALVLHWAHARSRRPDIGGQLYADLRGNDDAPPLPPEAVLERFLRALGVPGEAIPADPEERAARYRTELAHRTAMVVVLDNVATSAQVRPLLPGSGEHLLLVTSRHRLDGLVASHGIGRLSVTPMTEQEADELLVRVAGPAQRASLRRVAALCDRLPLALRIASAQLDEGGAAALADRLAGEGSRLGLLATEDVSVRAALGVSARALPEPIRAMFRSLGVHPGQRPSTRAAAALADVPVTTARALLDQLSAAHLVQPIAEDRHQLHDLVRLFAAEQAATRPEEAEAALVRVLNWYRDATNEADRTLRPAERPNFDSPDPGIRFGTPAAALAWLDAEADNLVAAVESAAARHPRLAWQIAAAMYGWLFRRQHRDRWVQLYTLAGEAARVAGDVAGEALIASRLAIPLSLLDRHDEAARCGGRAYQLRQASGDQLGAATALLNLAAIENNAGRPQEAIRRLTEAEQQSRTLTDATHLRALVRSNLGEAHLLTGRYREAIAHYAAALELAEAGCGARDVAEILVGLARTHREAGTARDALSYAERAVTQARTAGDVLIEAEAREQSGRARIDLGDLPSGLGELRGALRTYQLKGHRSTDALARYVAELAADDLP</sequence>
<gene>
    <name evidence="8" type="ORF">E0H26_10555</name>
</gene>
<dbReference type="Pfam" id="PF03704">
    <property type="entry name" value="BTAD"/>
    <property type="match status" value="1"/>
</dbReference>
<dbReference type="InterPro" id="IPR041664">
    <property type="entry name" value="AAA_16"/>
</dbReference>
<dbReference type="Proteomes" id="UP000292274">
    <property type="component" value="Unassembled WGS sequence"/>
</dbReference>
<dbReference type="Gene3D" id="1.25.40.10">
    <property type="entry name" value="Tetratricopeptide repeat domain"/>
    <property type="match status" value="2"/>
</dbReference>
<dbReference type="SMART" id="SM00862">
    <property type="entry name" value="Trans_reg_C"/>
    <property type="match status" value="1"/>
</dbReference>
<dbReference type="Pfam" id="PF13424">
    <property type="entry name" value="TPR_12"/>
    <property type="match status" value="1"/>
</dbReference>
<keyword evidence="4" id="KW-0804">Transcription</keyword>
<protein>
    <submittedName>
        <fullName evidence="8">Tetratricopeptide repeat protein</fullName>
    </submittedName>
</protein>
<dbReference type="PROSITE" id="PS50005">
    <property type="entry name" value="TPR"/>
    <property type="match status" value="1"/>
</dbReference>
<dbReference type="PROSITE" id="PS51755">
    <property type="entry name" value="OMPR_PHOB"/>
    <property type="match status" value="1"/>
</dbReference>
<organism evidence="8 9">
    <name type="scientific">Micromonospora zingiberis</name>
    <dbReference type="NCBI Taxonomy" id="2053011"/>
    <lineage>
        <taxon>Bacteria</taxon>
        <taxon>Bacillati</taxon>
        <taxon>Actinomycetota</taxon>
        <taxon>Actinomycetes</taxon>
        <taxon>Micromonosporales</taxon>
        <taxon>Micromonosporaceae</taxon>
        <taxon>Micromonospora</taxon>
    </lineage>
</organism>
<proteinExistence type="inferred from homology"/>
<dbReference type="InterPro" id="IPR016032">
    <property type="entry name" value="Sig_transdc_resp-reg_C-effctor"/>
</dbReference>
<evidence type="ECO:0000256" key="3">
    <source>
        <dbReference type="ARBA" id="ARBA00023125"/>
    </source>
</evidence>
<dbReference type="InterPro" id="IPR011990">
    <property type="entry name" value="TPR-like_helical_dom_sf"/>
</dbReference>
<dbReference type="Pfam" id="PF13191">
    <property type="entry name" value="AAA_16"/>
    <property type="match status" value="1"/>
</dbReference>
<dbReference type="InterPro" id="IPR036388">
    <property type="entry name" value="WH-like_DNA-bd_sf"/>
</dbReference>
<dbReference type="Gene3D" id="1.10.10.10">
    <property type="entry name" value="Winged helix-like DNA-binding domain superfamily/Winged helix DNA-binding domain"/>
    <property type="match status" value="1"/>
</dbReference>
<keyword evidence="2" id="KW-0805">Transcription regulation</keyword>
<dbReference type="InterPro" id="IPR019734">
    <property type="entry name" value="TPR_rpt"/>
</dbReference>
<accession>A0A4R0GR94</accession>
<dbReference type="GO" id="GO:0003677">
    <property type="term" value="F:DNA binding"/>
    <property type="evidence" value="ECO:0007669"/>
    <property type="project" value="UniProtKB-UniRule"/>
</dbReference>
<evidence type="ECO:0000256" key="2">
    <source>
        <dbReference type="ARBA" id="ARBA00023015"/>
    </source>
</evidence>
<dbReference type="RefSeq" id="WP_131303394.1">
    <property type="nucleotide sequence ID" value="NZ_SJJR01000005.1"/>
</dbReference>
<evidence type="ECO:0000259" key="7">
    <source>
        <dbReference type="PROSITE" id="PS51755"/>
    </source>
</evidence>